<evidence type="ECO:0000256" key="11">
    <source>
        <dbReference type="ARBA" id="ARBA00023286"/>
    </source>
</evidence>
<dbReference type="PANTHER" id="PTHR42643:SF24">
    <property type="entry name" value="IONOTROPIC RECEPTOR 60A"/>
    <property type="match status" value="1"/>
</dbReference>
<dbReference type="InterPro" id="IPR019594">
    <property type="entry name" value="Glu/Gly-bd"/>
</dbReference>
<keyword evidence="11" id="KW-1071">Ligand-gated ion channel</keyword>
<accession>A0AAJ7ISG6</accession>
<evidence type="ECO:0000256" key="2">
    <source>
        <dbReference type="ARBA" id="ARBA00008685"/>
    </source>
</evidence>
<gene>
    <name evidence="18" type="primary">LOC108622218</name>
</gene>
<dbReference type="RefSeq" id="XP_017875426.2">
    <property type="nucleotide sequence ID" value="XM_018019937.2"/>
</dbReference>
<dbReference type="PANTHER" id="PTHR42643">
    <property type="entry name" value="IONOTROPIC RECEPTOR 20A-RELATED"/>
    <property type="match status" value="1"/>
</dbReference>
<feature type="signal peptide" evidence="14">
    <location>
        <begin position="1"/>
        <end position="19"/>
    </location>
</feature>
<feature type="domain" description="Ionotropic glutamate receptor C-terminal" evidence="15">
    <location>
        <begin position="155"/>
        <end position="426"/>
    </location>
</feature>
<evidence type="ECO:0000256" key="8">
    <source>
        <dbReference type="ARBA" id="ARBA00023136"/>
    </source>
</evidence>
<feature type="chain" id="PRO_5042602514" evidence="14">
    <location>
        <begin position="20"/>
        <end position="538"/>
    </location>
</feature>
<evidence type="ECO:0000259" key="16">
    <source>
        <dbReference type="Pfam" id="PF10613"/>
    </source>
</evidence>
<name>A0AAJ7ISG6_9HYME</name>
<dbReference type="GO" id="GO:0015276">
    <property type="term" value="F:ligand-gated monoatomic ion channel activity"/>
    <property type="evidence" value="ECO:0007669"/>
    <property type="project" value="InterPro"/>
</dbReference>
<keyword evidence="6 13" id="KW-1133">Transmembrane helix</keyword>
<comment type="similarity">
    <text evidence="2">Belongs to the glutamate-gated ion channel (TC 1.A.10.1) family.</text>
</comment>
<dbReference type="Gene3D" id="3.40.190.10">
    <property type="entry name" value="Periplasmic binding protein-like II"/>
    <property type="match status" value="1"/>
</dbReference>
<dbReference type="InterPro" id="IPR052192">
    <property type="entry name" value="Insect_Ionotropic_Sensory_Rcpt"/>
</dbReference>
<evidence type="ECO:0000256" key="5">
    <source>
        <dbReference type="ARBA" id="ARBA00022692"/>
    </source>
</evidence>
<dbReference type="Gene3D" id="1.10.287.70">
    <property type="match status" value="1"/>
</dbReference>
<evidence type="ECO:0000256" key="12">
    <source>
        <dbReference type="ARBA" id="ARBA00023303"/>
    </source>
</evidence>
<dbReference type="CTD" id="40198"/>
<evidence type="ECO:0000256" key="7">
    <source>
        <dbReference type="ARBA" id="ARBA00023065"/>
    </source>
</evidence>
<dbReference type="GeneID" id="108622218"/>
<feature type="transmembrane region" description="Helical" evidence="13">
    <location>
        <begin position="156"/>
        <end position="177"/>
    </location>
</feature>
<keyword evidence="5 13" id="KW-0812">Transmembrane</keyword>
<keyword evidence="8 13" id="KW-0472">Membrane</keyword>
<dbReference type="InterPro" id="IPR001320">
    <property type="entry name" value="Iontro_rcpt_C"/>
</dbReference>
<evidence type="ECO:0000256" key="4">
    <source>
        <dbReference type="ARBA" id="ARBA00022475"/>
    </source>
</evidence>
<dbReference type="Pfam" id="PF10613">
    <property type="entry name" value="Lig_chan-Glu_bd"/>
    <property type="match status" value="1"/>
</dbReference>
<evidence type="ECO:0000256" key="6">
    <source>
        <dbReference type="ARBA" id="ARBA00022989"/>
    </source>
</evidence>
<dbReference type="Pfam" id="PF00060">
    <property type="entry name" value="Lig_chan"/>
    <property type="match status" value="1"/>
</dbReference>
<protein>
    <submittedName>
        <fullName evidence="18">Glutamate receptor ionotropic, delta-2 isoform X1</fullName>
    </submittedName>
</protein>
<dbReference type="Proteomes" id="UP000694925">
    <property type="component" value="Unplaced"/>
</dbReference>
<dbReference type="SUPFAM" id="SSF53850">
    <property type="entry name" value="Periplasmic binding protein-like II"/>
    <property type="match status" value="1"/>
</dbReference>
<sequence length="538" mass="61580">MCIRLLFLVITSLITTVYCQDDALINKDEDYFMPSHITVTTWNDMPFSGVEHKNGKWNGTGYAFYIFNMISKKLNFTYDIVPPEEHILGNESRGVLGLLHEKKVDVAVAFLPVLPETRRYCMFSGPLDEAKLTAVMKRPRESASSAGLLAPFERTVWLLVLASLLFVGPVIYIFAVIRAKLWHDPTSEKFNLSSCLWFVYSSLLKQGTNIIATTDTTRMLFATWWIFIMILTSFYTANLTAFLTKPQFTLPINSLQDIVQKGYSWITYKGRMIDLLLSQGRQNDLSPLNISRKQGKGAFRNYQPSWNILESVDAHKLFLADQHYLQTLIFKDYENKTRHHSEHNSRCRYVIMPSGILLISRAFGFPHGSTIKEAINQALMRFVQMGLVQQIKEKDLPLAEICPVDLRSSERQLRNTDLHLTYLIVIGGYAIAAVTFLLESIFATVLRLVKRKREKARNDLILKDNPRHPLNTGTAIEVNYMNMLKRTSPVIYPGPGNVSMERKQIINGRSYNIVIDRDGDRRLIPIRTPSAFLFQYAA</sequence>
<evidence type="ECO:0000313" key="17">
    <source>
        <dbReference type="Proteomes" id="UP000694925"/>
    </source>
</evidence>
<dbReference type="AlphaFoldDB" id="A0AAJ7ISG6"/>
<keyword evidence="17" id="KW-1185">Reference proteome</keyword>
<keyword evidence="10" id="KW-0325">Glycoprotein</keyword>
<dbReference type="KEGG" id="ccal:108622218"/>
<organism evidence="17 18">
    <name type="scientific">Ceratina calcarata</name>
    <dbReference type="NCBI Taxonomy" id="156304"/>
    <lineage>
        <taxon>Eukaryota</taxon>
        <taxon>Metazoa</taxon>
        <taxon>Ecdysozoa</taxon>
        <taxon>Arthropoda</taxon>
        <taxon>Hexapoda</taxon>
        <taxon>Insecta</taxon>
        <taxon>Pterygota</taxon>
        <taxon>Neoptera</taxon>
        <taxon>Endopterygota</taxon>
        <taxon>Hymenoptera</taxon>
        <taxon>Apocrita</taxon>
        <taxon>Aculeata</taxon>
        <taxon>Apoidea</taxon>
        <taxon>Anthophila</taxon>
        <taxon>Apidae</taxon>
        <taxon>Ceratina</taxon>
        <taxon>Zadontomerus</taxon>
    </lineage>
</organism>
<keyword evidence="12" id="KW-0407">Ion channel</keyword>
<dbReference type="GO" id="GO:0005886">
    <property type="term" value="C:plasma membrane"/>
    <property type="evidence" value="ECO:0007669"/>
    <property type="project" value="UniProtKB-SubCell"/>
</dbReference>
<keyword evidence="3" id="KW-0813">Transport</keyword>
<evidence type="ECO:0000256" key="10">
    <source>
        <dbReference type="ARBA" id="ARBA00023180"/>
    </source>
</evidence>
<feature type="transmembrane region" description="Helical" evidence="13">
    <location>
        <begin position="420"/>
        <end position="449"/>
    </location>
</feature>
<keyword evidence="7" id="KW-0406">Ion transport</keyword>
<evidence type="ECO:0000259" key="15">
    <source>
        <dbReference type="Pfam" id="PF00060"/>
    </source>
</evidence>
<feature type="transmembrane region" description="Helical" evidence="13">
    <location>
        <begin position="224"/>
        <end position="243"/>
    </location>
</feature>
<evidence type="ECO:0000256" key="13">
    <source>
        <dbReference type="SAM" id="Phobius"/>
    </source>
</evidence>
<keyword evidence="14" id="KW-0732">Signal</keyword>
<evidence type="ECO:0000256" key="3">
    <source>
        <dbReference type="ARBA" id="ARBA00022448"/>
    </source>
</evidence>
<evidence type="ECO:0000256" key="9">
    <source>
        <dbReference type="ARBA" id="ARBA00023170"/>
    </source>
</evidence>
<reference evidence="18" key="1">
    <citation type="submission" date="2025-08" db="UniProtKB">
        <authorList>
            <consortium name="RefSeq"/>
        </authorList>
    </citation>
    <scope>IDENTIFICATION</scope>
    <source>
        <tissue evidence="18">Whole body</tissue>
    </source>
</reference>
<keyword evidence="9 18" id="KW-0675">Receptor</keyword>
<evidence type="ECO:0000256" key="14">
    <source>
        <dbReference type="SAM" id="SignalP"/>
    </source>
</evidence>
<dbReference type="FunFam" id="1.10.287.70:FF:000143">
    <property type="entry name" value="Probable glutamate receptor"/>
    <property type="match status" value="1"/>
</dbReference>
<feature type="domain" description="Ionotropic glutamate receptor L-glutamate and glycine-binding" evidence="16">
    <location>
        <begin position="36"/>
        <end position="139"/>
    </location>
</feature>
<comment type="subcellular location">
    <subcellularLocation>
        <location evidence="1">Cell membrane</location>
        <topology evidence="1">Multi-pass membrane protein</topology>
    </subcellularLocation>
</comment>
<keyword evidence="4" id="KW-1003">Cell membrane</keyword>
<dbReference type="GO" id="GO:0050906">
    <property type="term" value="P:detection of stimulus involved in sensory perception"/>
    <property type="evidence" value="ECO:0007669"/>
    <property type="project" value="UniProtKB-ARBA"/>
</dbReference>
<proteinExistence type="inferred from homology"/>
<evidence type="ECO:0000313" key="18">
    <source>
        <dbReference type="RefSeq" id="XP_017875426.2"/>
    </source>
</evidence>
<evidence type="ECO:0000256" key="1">
    <source>
        <dbReference type="ARBA" id="ARBA00004651"/>
    </source>
</evidence>